<proteinExistence type="predicted"/>
<keyword evidence="8" id="KW-0677">Repeat</keyword>
<evidence type="ECO:0000259" key="16">
    <source>
        <dbReference type="PROSITE" id="PS51873"/>
    </source>
</evidence>
<name>A0A151ZIX6_TIELA</name>
<dbReference type="PROSITE" id="PS51873">
    <property type="entry name" value="TRIAD"/>
    <property type="match status" value="1"/>
</dbReference>
<feature type="domain" description="RWD" evidence="15">
    <location>
        <begin position="10"/>
        <end position="195"/>
    </location>
</feature>
<protein>
    <recommendedName>
        <fullName evidence="4">RBR-type E3 ubiquitin transferase</fullName>
        <ecNumber evidence="4">2.3.2.31</ecNumber>
    </recommendedName>
</protein>
<evidence type="ECO:0000256" key="5">
    <source>
        <dbReference type="ARBA" id="ARBA00022679"/>
    </source>
</evidence>
<comment type="subcellular location">
    <subcellularLocation>
        <location evidence="2">Membrane</location>
        <topology evidence="2">Single-pass membrane protein</topology>
    </subcellularLocation>
</comment>
<dbReference type="Pfam" id="PF22191">
    <property type="entry name" value="IBR_1"/>
    <property type="match status" value="1"/>
</dbReference>
<evidence type="ECO:0000256" key="12">
    <source>
        <dbReference type="ARBA" id="ARBA00022989"/>
    </source>
</evidence>
<feature type="region of interest" description="Disordered" evidence="14">
    <location>
        <begin position="215"/>
        <end position="236"/>
    </location>
</feature>
<comment type="catalytic activity">
    <reaction evidence="1">
        <text>[E2 ubiquitin-conjugating enzyme]-S-ubiquitinyl-L-cysteine + [acceptor protein]-L-lysine = [E2 ubiquitin-conjugating enzyme]-L-cysteine + [acceptor protein]-N(6)-ubiquitinyl-L-lysine.</text>
        <dbReference type="EC" id="2.3.2.31"/>
    </reaction>
</comment>
<dbReference type="FunFam" id="3.30.40.10:FF:000051">
    <property type="entry name" value="RBR-type E3 ubiquitin transferase"/>
    <property type="match status" value="1"/>
</dbReference>
<reference evidence="17 18" key="1">
    <citation type="submission" date="2015-12" db="EMBL/GenBank/DDBJ databases">
        <title>Dictyostelia acquired genes for synthesis and detection of signals that induce cell-type specialization by lateral gene transfer from prokaryotes.</title>
        <authorList>
            <person name="Gloeckner G."/>
            <person name="Schaap P."/>
        </authorList>
    </citation>
    <scope>NUCLEOTIDE SEQUENCE [LARGE SCALE GENOMIC DNA]</scope>
    <source>
        <strain evidence="17 18">TK</strain>
    </source>
</reference>
<evidence type="ECO:0000256" key="13">
    <source>
        <dbReference type="ARBA" id="ARBA00023136"/>
    </source>
</evidence>
<keyword evidence="5" id="KW-0808">Transferase</keyword>
<comment type="pathway">
    <text evidence="3">Protein modification; protein ubiquitination.</text>
</comment>
<dbReference type="InterPro" id="IPR044066">
    <property type="entry name" value="TRIAD_supradom"/>
</dbReference>
<feature type="domain" description="RING-type" evidence="16">
    <location>
        <begin position="284"/>
        <end position="484"/>
    </location>
</feature>
<evidence type="ECO:0000256" key="11">
    <source>
        <dbReference type="ARBA" id="ARBA00022833"/>
    </source>
</evidence>
<evidence type="ECO:0000256" key="3">
    <source>
        <dbReference type="ARBA" id="ARBA00004906"/>
    </source>
</evidence>
<dbReference type="GO" id="GO:0000151">
    <property type="term" value="C:ubiquitin ligase complex"/>
    <property type="evidence" value="ECO:0007669"/>
    <property type="project" value="TreeGrafter"/>
</dbReference>
<accession>A0A151ZIX6</accession>
<feature type="compositionally biased region" description="Basic and acidic residues" evidence="14">
    <location>
        <begin position="224"/>
        <end position="233"/>
    </location>
</feature>
<evidence type="ECO:0000256" key="10">
    <source>
        <dbReference type="ARBA" id="ARBA00022786"/>
    </source>
</evidence>
<evidence type="ECO:0000259" key="15">
    <source>
        <dbReference type="PROSITE" id="PS50908"/>
    </source>
</evidence>
<dbReference type="GO" id="GO:0043130">
    <property type="term" value="F:ubiquitin binding"/>
    <property type="evidence" value="ECO:0007669"/>
    <property type="project" value="TreeGrafter"/>
</dbReference>
<keyword evidence="6" id="KW-0812">Transmembrane</keyword>
<dbReference type="PANTHER" id="PTHR22770">
    <property type="entry name" value="UBIQUITIN CONJUGATING ENZYME 7 INTERACTING PROTEIN-RELATED"/>
    <property type="match status" value="1"/>
</dbReference>
<evidence type="ECO:0000256" key="4">
    <source>
        <dbReference type="ARBA" id="ARBA00012251"/>
    </source>
</evidence>
<evidence type="ECO:0000256" key="7">
    <source>
        <dbReference type="ARBA" id="ARBA00022723"/>
    </source>
</evidence>
<dbReference type="SUPFAM" id="SSF54495">
    <property type="entry name" value="UBC-like"/>
    <property type="match status" value="1"/>
</dbReference>
<gene>
    <name evidence="17" type="ORF">DLAC_05239</name>
</gene>
<keyword evidence="9" id="KW-0863">Zinc-finger</keyword>
<dbReference type="InParanoid" id="A0A151ZIX6"/>
<dbReference type="InterPro" id="IPR006575">
    <property type="entry name" value="RWD_dom"/>
</dbReference>
<evidence type="ECO:0000256" key="1">
    <source>
        <dbReference type="ARBA" id="ARBA00001798"/>
    </source>
</evidence>
<dbReference type="EC" id="2.3.2.31" evidence="4"/>
<evidence type="ECO:0000256" key="8">
    <source>
        <dbReference type="ARBA" id="ARBA00022737"/>
    </source>
</evidence>
<dbReference type="EMBL" id="LODT01000025">
    <property type="protein sequence ID" value="KYQ93840.1"/>
    <property type="molecule type" value="Genomic_DNA"/>
</dbReference>
<evidence type="ECO:0000256" key="14">
    <source>
        <dbReference type="SAM" id="MobiDB-lite"/>
    </source>
</evidence>
<keyword evidence="10" id="KW-0833">Ubl conjugation pathway</keyword>
<dbReference type="SUPFAM" id="SSF57850">
    <property type="entry name" value="RING/U-box"/>
    <property type="match status" value="3"/>
</dbReference>
<dbReference type="InterPro" id="IPR002867">
    <property type="entry name" value="IBR_dom"/>
</dbReference>
<sequence length="570" mass="66223">MGESLELQQQEIQVLKSIFDDSLVLYKDNTLYSYYQIKINVLLKDSFKLIVNRKELQSNENNSNNNNNTNENIGNDNTQEGEEAVNTTTTTTTTSTTTNVITTNTVVEDNENTVIGNGKVETISYPVVSLPFVTLKFDLPVDYPMESAPRFKISSCWLNLDQMDKVVDYLDSQWSSGEFVIFKYIDWIKNEMMQFLGIENELYLTQIPVLREIDNGQLDEQQPPEEKEKKKEKEEEEPDALLKRFWETNRCRWEHQMDWVSTLSTLPTLLSHNLHESRVQFSLVNHECPICYIEYPASECTLLTCLHYQCNECLKMFINVNIEDGKVQMLKCTDLTCTQPIDQRLIKKFTTPSLYERYEFLIKQLDPLQTKCINCEKGWAFIDRVTNSSYCFSCYFSTCLGCRKAFHPGLSCRGTVSRGNSNKQLLVPVGETRYCPKCSALIMKSEGCNKMQCANCSTKFCWVCVKPISGYEHFKNNPVCQLFELPKDLDSDFHPTTTRDDHRYQMLYYRSTTGHTQCTKCRDKIYQYDNNNYVFCFTCYKHVCFLCKQFISGTKHFMTSKCNQHGNPDK</sequence>
<dbReference type="OrthoDB" id="19313at2759"/>
<dbReference type="GO" id="GO:0043161">
    <property type="term" value="P:proteasome-mediated ubiquitin-dependent protein catabolic process"/>
    <property type="evidence" value="ECO:0007669"/>
    <property type="project" value="TreeGrafter"/>
</dbReference>
<dbReference type="SMART" id="SM00591">
    <property type="entry name" value="RWD"/>
    <property type="match status" value="1"/>
</dbReference>
<dbReference type="InterPro" id="IPR013083">
    <property type="entry name" value="Znf_RING/FYVE/PHD"/>
</dbReference>
<dbReference type="Proteomes" id="UP000076078">
    <property type="component" value="Unassembled WGS sequence"/>
</dbReference>
<keyword evidence="11" id="KW-0862">Zinc</keyword>
<dbReference type="AlphaFoldDB" id="A0A151ZIX6"/>
<dbReference type="GO" id="GO:0031090">
    <property type="term" value="C:organelle membrane"/>
    <property type="evidence" value="ECO:0007669"/>
    <property type="project" value="UniProtKB-ARBA"/>
</dbReference>
<evidence type="ECO:0000256" key="2">
    <source>
        <dbReference type="ARBA" id="ARBA00004167"/>
    </source>
</evidence>
<evidence type="ECO:0000256" key="6">
    <source>
        <dbReference type="ARBA" id="ARBA00022692"/>
    </source>
</evidence>
<dbReference type="FunCoup" id="A0A151ZIX6">
    <property type="interactions" value="57"/>
</dbReference>
<dbReference type="Pfam" id="PF01485">
    <property type="entry name" value="IBR"/>
    <property type="match status" value="1"/>
</dbReference>
<evidence type="ECO:0000313" key="18">
    <source>
        <dbReference type="Proteomes" id="UP000076078"/>
    </source>
</evidence>
<feature type="region of interest" description="Disordered" evidence="14">
    <location>
        <begin position="58"/>
        <end position="96"/>
    </location>
</feature>
<evidence type="ECO:0000313" key="17">
    <source>
        <dbReference type="EMBL" id="KYQ93840.1"/>
    </source>
</evidence>
<organism evidence="17 18">
    <name type="scientific">Tieghemostelium lacteum</name>
    <name type="common">Slime mold</name>
    <name type="synonym">Dictyostelium lacteum</name>
    <dbReference type="NCBI Taxonomy" id="361077"/>
    <lineage>
        <taxon>Eukaryota</taxon>
        <taxon>Amoebozoa</taxon>
        <taxon>Evosea</taxon>
        <taxon>Eumycetozoa</taxon>
        <taxon>Dictyostelia</taxon>
        <taxon>Dictyosteliales</taxon>
        <taxon>Raperosteliaceae</taxon>
        <taxon>Tieghemostelium</taxon>
    </lineage>
</organism>
<dbReference type="Pfam" id="PF05773">
    <property type="entry name" value="RWD"/>
    <property type="match status" value="1"/>
</dbReference>
<dbReference type="PANTHER" id="PTHR22770:SF13">
    <property type="entry name" value="RING-TYPE DOMAIN-CONTAINING PROTEIN"/>
    <property type="match status" value="1"/>
</dbReference>
<keyword evidence="7" id="KW-0479">Metal-binding</keyword>
<dbReference type="Gene3D" id="1.20.120.1750">
    <property type="match status" value="1"/>
</dbReference>
<keyword evidence="13" id="KW-0472">Membrane</keyword>
<dbReference type="GO" id="GO:0061630">
    <property type="term" value="F:ubiquitin protein ligase activity"/>
    <property type="evidence" value="ECO:0007669"/>
    <property type="project" value="UniProtKB-EC"/>
</dbReference>
<dbReference type="GO" id="GO:0008270">
    <property type="term" value="F:zinc ion binding"/>
    <property type="evidence" value="ECO:0007669"/>
    <property type="project" value="UniProtKB-KW"/>
</dbReference>
<dbReference type="GO" id="GO:0097039">
    <property type="term" value="P:protein linear polyubiquitination"/>
    <property type="evidence" value="ECO:0007669"/>
    <property type="project" value="TreeGrafter"/>
</dbReference>
<dbReference type="Gene3D" id="3.10.110.10">
    <property type="entry name" value="Ubiquitin Conjugating Enzyme"/>
    <property type="match status" value="1"/>
</dbReference>
<dbReference type="Gene3D" id="3.30.40.10">
    <property type="entry name" value="Zinc/RING finger domain, C3HC4 (zinc finger)"/>
    <property type="match status" value="1"/>
</dbReference>
<dbReference type="PROSITE" id="PS50908">
    <property type="entry name" value="RWD"/>
    <property type="match status" value="1"/>
</dbReference>
<dbReference type="GO" id="GO:0005737">
    <property type="term" value="C:cytoplasm"/>
    <property type="evidence" value="ECO:0007669"/>
    <property type="project" value="UniProtKB-ARBA"/>
</dbReference>
<keyword evidence="18" id="KW-1185">Reference proteome</keyword>
<comment type="caution">
    <text evidence="17">The sequence shown here is derived from an EMBL/GenBank/DDBJ whole genome shotgun (WGS) entry which is preliminary data.</text>
</comment>
<dbReference type="InterPro" id="IPR051628">
    <property type="entry name" value="LUBAC_E3_Ligases"/>
</dbReference>
<dbReference type="OMA" id="EGCENEA"/>
<evidence type="ECO:0000256" key="9">
    <source>
        <dbReference type="ARBA" id="ARBA00022771"/>
    </source>
</evidence>
<dbReference type="InterPro" id="IPR016135">
    <property type="entry name" value="UBQ-conjugating_enzyme/RWD"/>
</dbReference>
<keyword evidence="12" id="KW-1133">Transmembrane helix</keyword>
<dbReference type="CDD" id="cd23820">
    <property type="entry name" value="RWD_RNF14"/>
    <property type="match status" value="1"/>
</dbReference>